<reference evidence="2 3" key="1">
    <citation type="journal article" date="2020" name="Nature">
        <title>Six reference-quality genomes reveal evolution of bat adaptations.</title>
        <authorList>
            <person name="Jebb D."/>
            <person name="Huang Z."/>
            <person name="Pippel M."/>
            <person name="Hughes G.M."/>
            <person name="Lavrichenko K."/>
            <person name="Devanna P."/>
            <person name="Winkler S."/>
            <person name="Jermiin L.S."/>
            <person name="Skirmuntt E.C."/>
            <person name="Katzourakis A."/>
            <person name="Burkitt-Gray L."/>
            <person name="Ray D.A."/>
            <person name="Sullivan K.A.M."/>
            <person name="Roscito J.G."/>
            <person name="Kirilenko B.M."/>
            <person name="Davalos L.M."/>
            <person name="Corthals A.P."/>
            <person name="Power M.L."/>
            <person name="Jones G."/>
            <person name="Ransome R.D."/>
            <person name="Dechmann D.K.N."/>
            <person name="Locatelli A.G."/>
            <person name="Puechmaille S.J."/>
            <person name="Fedrigo O."/>
            <person name="Jarvis E.D."/>
            <person name="Hiller M."/>
            <person name="Vernes S.C."/>
            <person name="Myers E.W."/>
            <person name="Teeling E.C."/>
        </authorList>
    </citation>
    <scope>NUCLEOTIDE SEQUENCE [LARGE SCALE GENOMIC DNA]</scope>
    <source>
        <strain evidence="2">MPipKuh1</strain>
        <tissue evidence="2">Flight muscle</tissue>
    </source>
</reference>
<organism evidence="2 3">
    <name type="scientific">Pipistrellus kuhlii</name>
    <name type="common">Kuhl's pipistrelle</name>
    <dbReference type="NCBI Taxonomy" id="59472"/>
    <lineage>
        <taxon>Eukaryota</taxon>
        <taxon>Metazoa</taxon>
        <taxon>Chordata</taxon>
        <taxon>Craniata</taxon>
        <taxon>Vertebrata</taxon>
        <taxon>Euteleostomi</taxon>
        <taxon>Mammalia</taxon>
        <taxon>Eutheria</taxon>
        <taxon>Laurasiatheria</taxon>
        <taxon>Chiroptera</taxon>
        <taxon>Yangochiroptera</taxon>
        <taxon>Vespertilionidae</taxon>
        <taxon>Pipistrellus</taxon>
    </lineage>
</organism>
<evidence type="ECO:0000313" key="2">
    <source>
        <dbReference type="EMBL" id="KAF6374276.1"/>
    </source>
</evidence>
<keyword evidence="1" id="KW-0732">Signal</keyword>
<sequence length="139" mass="14872">MEGLLLRWQWLLGLGLLLSGHGSEGSSVGSGSYDGCCLQQWWLLWLVSRERLLAELLFLTWGWAAHEAAFPQTGSGCSHRCCFSEGGVDCSHSFCSLDRRRPREATVLKPAAGYCGAAATSTGVGCLRICGSCGRSALS</sequence>
<keyword evidence="3" id="KW-1185">Reference proteome</keyword>
<feature type="signal peptide" evidence="1">
    <location>
        <begin position="1"/>
        <end position="25"/>
    </location>
</feature>
<protein>
    <recommendedName>
        <fullName evidence="4">Secreted protein</fullName>
    </recommendedName>
</protein>
<dbReference type="EMBL" id="JACAGB010000003">
    <property type="protein sequence ID" value="KAF6374276.1"/>
    <property type="molecule type" value="Genomic_DNA"/>
</dbReference>
<accession>A0A7J7ZK00</accession>
<feature type="chain" id="PRO_5029638579" description="Secreted protein" evidence="1">
    <location>
        <begin position="26"/>
        <end position="139"/>
    </location>
</feature>
<comment type="caution">
    <text evidence="2">The sequence shown here is derived from an EMBL/GenBank/DDBJ whole genome shotgun (WGS) entry which is preliminary data.</text>
</comment>
<dbReference type="Proteomes" id="UP000558488">
    <property type="component" value="Unassembled WGS sequence"/>
</dbReference>
<evidence type="ECO:0000313" key="3">
    <source>
        <dbReference type="Proteomes" id="UP000558488"/>
    </source>
</evidence>
<dbReference type="AlphaFoldDB" id="A0A7J7ZK00"/>
<gene>
    <name evidence="2" type="ORF">mPipKuh1_009499</name>
</gene>
<evidence type="ECO:0000256" key="1">
    <source>
        <dbReference type="SAM" id="SignalP"/>
    </source>
</evidence>
<proteinExistence type="predicted"/>
<name>A0A7J7ZK00_PIPKU</name>
<evidence type="ECO:0008006" key="4">
    <source>
        <dbReference type="Google" id="ProtNLM"/>
    </source>
</evidence>